<evidence type="ECO:0000313" key="5">
    <source>
        <dbReference type="Proteomes" id="UP000677918"/>
    </source>
</evidence>
<evidence type="ECO:0000259" key="3">
    <source>
        <dbReference type="PROSITE" id="PS51272"/>
    </source>
</evidence>
<feature type="signal peptide" evidence="2">
    <location>
        <begin position="1"/>
        <end position="34"/>
    </location>
</feature>
<feature type="domain" description="SLH" evidence="3">
    <location>
        <begin position="656"/>
        <end position="723"/>
    </location>
</feature>
<sequence length="733" mass="79978">MTIITATMKTNYKWLLLLLSLVMAFSMATPVVQAEDLDSTGESVGQQAEEENGSTSDGQSTAEIDPQGDGAATKQVPELTEEAVTAFLDDFFAAESTQPYYVGASVSIVKDGELLVQKGYGHTDLTGQEPVDPASTVFRIASVSKTFTAAAALQLAEQGKLDLQEEFTAYLDGVTYENPYGTPVTIEHLLTHTTGFEVRDPNPSDIHTELDQYVAIEDFVREHMPPVVREPGTSYMYDNFASLLLGYVVQEASGMPFEDYMKQYMFEPLGMANSGYVLEEKLVENLAAGHDMLGNPLEVYTVTPTVMPHGGMMTTAEDVGKFMIALQNGGMAEGGRILSEESVKLMEQYQSAIHPLLPDTTYGFEAPFQLPGAGSHPGIITKAGDLNGYSSYLFLIPEENVGVFLTYNQMGVLRNLFYPQFISTFYPEYAAPASLDENFRPMTAEQLEKFSGLYADLRLDVFVSTVEVNGSGSLLISDALLGPRELTQVDDALFVDALTNQFTAFQLDEKGQVLYMKEPYINPLGYAAKGKEPAGFIDVGNSDPFAPFIHGLQSLGHYDNSGAAAFEPERSVTRAEYVERMMVVSNVKGSKAEAYAFTDIAGHPAAPYIQAAYEMGLVAGDGQGLFEPDRIITRQEAAVLIWNSLKLQYPEELFADVQIADDISEWAQPAVRMIVALGLYGPEVQIDADGTVHYLALNPLTRQEEAAILYKLLTQPTDVIVSQLLAAQAGEAQ</sequence>
<dbReference type="Pfam" id="PF00395">
    <property type="entry name" value="SLH"/>
    <property type="match status" value="1"/>
</dbReference>
<dbReference type="Proteomes" id="UP000677918">
    <property type="component" value="Unassembled WGS sequence"/>
</dbReference>
<dbReference type="InterPro" id="IPR050491">
    <property type="entry name" value="AmpC-like"/>
</dbReference>
<organism evidence="4 5">
    <name type="scientific">Xylanibacillus composti</name>
    <dbReference type="NCBI Taxonomy" id="1572762"/>
    <lineage>
        <taxon>Bacteria</taxon>
        <taxon>Bacillati</taxon>
        <taxon>Bacillota</taxon>
        <taxon>Bacilli</taxon>
        <taxon>Bacillales</taxon>
        <taxon>Paenibacillaceae</taxon>
        <taxon>Xylanibacillus</taxon>
    </lineage>
</organism>
<dbReference type="InterPro" id="IPR001466">
    <property type="entry name" value="Beta-lactam-related"/>
</dbReference>
<dbReference type="SUPFAM" id="SSF56601">
    <property type="entry name" value="beta-lactamase/transpeptidase-like"/>
    <property type="match status" value="1"/>
</dbReference>
<comment type="caution">
    <text evidence="4">The sequence shown here is derived from an EMBL/GenBank/DDBJ whole genome shotgun (WGS) entry which is preliminary data.</text>
</comment>
<keyword evidence="5" id="KW-1185">Reference proteome</keyword>
<dbReference type="RefSeq" id="WP_244864998.1">
    <property type="nucleotide sequence ID" value="NZ_BOVK01000013.1"/>
</dbReference>
<reference evidence="4" key="1">
    <citation type="submission" date="2021-04" db="EMBL/GenBank/DDBJ databases">
        <title>Draft genome sequence of Xylanibacillus composti strain K13.</title>
        <authorList>
            <person name="Uke A."/>
            <person name="Chhe C."/>
            <person name="Baramee S."/>
            <person name="Kosugi A."/>
        </authorList>
    </citation>
    <scope>NUCLEOTIDE SEQUENCE</scope>
    <source>
        <strain evidence="4">K13</strain>
    </source>
</reference>
<evidence type="ECO:0000256" key="1">
    <source>
        <dbReference type="SAM" id="MobiDB-lite"/>
    </source>
</evidence>
<feature type="domain" description="SLH" evidence="3">
    <location>
        <begin position="592"/>
        <end position="655"/>
    </location>
</feature>
<accession>A0A8J4M1R7</accession>
<dbReference type="InterPro" id="IPR001119">
    <property type="entry name" value="SLH_dom"/>
</dbReference>
<feature type="region of interest" description="Disordered" evidence="1">
    <location>
        <begin position="37"/>
        <end position="75"/>
    </location>
</feature>
<dbReference type="PROSITE" id="PS51272">
    <property type="entry name" value="SLH"/>
    <property type="match status" value="2"/>
</dbReference>
<dbReference type="InterPro" id="IPR012338">
    <property type="entry name" value="Beta-lactam/transpept-like"/>
</dbReference>
<evidence type="ECO:0000256" key="2">
    <source>
        <dbReference type="SAM" id="SignalP"/>
    </source>
</evidence>
<keyword evidence="4" id="KW-0378">Hydrolase</keyword>
<name>A0A8J4M1R7_9BACL</name>
<dbReference type="AlphaFoldDB" id="A0A8J4M1R7"/>
<feature type="chain" id="PRO_5035319236" evidence="2">
    <location>
        <begin position="35"/>
        <end position="733"/>
    </location>
</feature>
<evidence type="ECO:0000313" key="4">
    <source>
        <dbReference type="EMBL" id="GIQ68122.1"/>
    </source>
</evidence>
<dbReference type="GO" id="GO:0016787">
    <property type="term" value="F:hydrolase activity"/>
    <property type="evidence" value="ECO:0007669"/>
    <property type="project" value="UniProtKB-KW"/>
</dbReference>
<dbReference type="PANTHER" id="PTHR46825:SF9">
    <property type="entry name" value="BETA-LACTAMASE-RELATED DOMAIN-CONTAINING PROTEIN"/>
    <property type="match status" value="1"/>
</dbReference>
<dbReference type="EMBL" id="BOVK01000013">
    <property type="protein sequence ID" value="GIQ68122.1"/>
    <property type="molecule type" value="Genomic_DNA"/>
</dbReference>
<feature type="compositionally biased region" description="Polar residues" evidence="1">
    <location>
        <begin position="53"/>
        <end position="62"/>
    </location>
</feature>
<keyword evidence="2" id="KW-0732">Signal</keyword>
<gene>
    <name evidence="4" type="ORF">XYCOK13_09460</name>
</gene>
<dbReference type="Gene3D" id="3.40.710.10">
    <property type="entry name" value="DD-peptidase/beta-lactamase superfamily"/>
    <property type="match status" value="1"/>
</dbReference>
<proteinExistence type="predicted"/>
<dbReference type="Pfam" id="PF00144">
    <property type="entry name" value="Beta-lactamase"/>
    <property type="match status" value="1"/>
</dbReference>
<dbReference type="PANTHER" id="PTHR46825">
    <property type="entry name" value="D-ALANYL-D-ALANINE-CARBOXYPEPTIDASE/ENDOPEPTIDASE AMPH"/>
    <property type="match status" value="1"/>
</dbReference>
<protein>
    <submittedName>
        <fullName evidence="4">Serine hydrolase</fullName>
    </submittedName>
</protein>